<feature type="region of interest" description="Disordered" evidence="1">
    <location>
        <begin position="1159"/>
        <end position="1185"/>
    </location>
</feature>
<evidence type="ECO:0000313" key="2">
    <source>
        <dbReference type="EMBL" id="EAQ88472.1"/>
    </source>
</evidence>
<dbReference type="RefSeq" id="XP_001224305.1">
    <property type="nucleotide sequence ID" value="XM_001224304.1"/>
</dbReference>
<dbReference type="eggNOG" id="ENOG502QZ1C">
    <property type="taxonomic scope" value="Eukaryota"/>
</dbReference>
<feature type="compositionally biased region" description="Polar residues" evidence="1">
    <location>
        <begin position="180"/>
        <end position="189"/>
    </location>
</feature>
<feature type="region of interest" description="Disordered" evidence="1">
    <location>
        <begin position="168"/>
        <end position="426"/>
    </location>
</feature>
<feature type="compositionally biased region" description="Acidic residues" evidence="1">
    <location>
        <begin position="808"/>
        <end position="826"/>
    </location>
</feature>
<organism evidence="2 3">
    <name type="scientific">Chaetomium globosum (strain ATCC 6205 / CBS 148.51 / DSM 1962 / NBRC 6347 / NRRL 1970)</name>
    <name type="common">Soil fungus</name>
    <dbReference type="NCBI Taxonomy" id="306901"/>
    <lineage>
        <taxon>Eukaryota</taxon>
        <taxon>Fungi</taxon>
        <taxon>Dikarya</taxon>
        <taxon>Ascomycota</taxon>
        <taxon>Pezizomycotina</taxon>
        <taxon>Sordariomycetes</taxon>
        <taxon>Sordariomycetidae</taxon>
        <taxon>Sordariales</taxon>
        <taxon>Chaetomiaceae</taxon>
        <taxon>Chaetomium</taxon>
    </lineage>
</organism>
<feature type="compositionally biased region" description="Polar residues" evidence="1">
    <location>
        <begin position="652"/>
        <end position="661"/>
    </location>
</feature>
<feature type="compositionally biased region" description="Basic and acidic residues" evidence="1">
    <location>
        <begin position="794"/>
        <end position="807"/>
    </location>
</feature>
<feature type="compositionally biased region" description="Polar residues" evidence="1">
    <location>
        <begin position="749"/>
        <end position="761"/>
    </location>
</feature>
<feature type="compositionally biased region" description="Basic and acidic residues" evidence="1">
    <location>
        <begin position="670"/>
        <end position="696"/>
    </location>
</feature>
<feature type="compositionally biased region" description="Acidic residues" evidence="1">
    <location>
        <begin position="880"/>
        <end position="890"/>
    </location>
</feature>
<accession>Q2GZF5</accession>
<keyword evidence="3" id="KW-1185">Reference proteome</keyword>
<reference evidence="3" key="1">
    <citation type="journal article" date="2015" name="Genome Announc.">
        <title>Draft genome sequence of the cellulolytic fungus Chaetomium globosum.</title>
        <authorList>
            <person name="Cuomo C.A."/>
            <person name="Untereiner W.A."/>
            <person name="Ma L.-J."/>
            <person name="Grabherr M."/>
            <person name="Birren B.W."/>
        </authorList>
    </citation>
    <scope>NUCLEOTIDE SEQUENCE [LARGE SCALE GENOMIC DNA]</scope>
    <source>
        <strain evidence="3">ATCC 6205 / CBS 148.51 / DSM 1962 / NBRC 6347 / NRRL 1970</strain>
    </source>
</reference>
<dbReference type="Proteomes" id="UP000001056">
    <property type="component" value="Unassembled WGS sequence"/>
</dbReference>
<feature type="compositionally biased region" description="Acidic residues" evidence="1">
    <location>
        <begin position="113"/>
        <end position="123"/>
    </location>
</feature>
<dbReference type="HOGENOM" id="CLU_258484_0_0_1"/>
<protein>
    <submittedName>
        <fullName evidence="2">Uncharacterized protein</fullName>
    </submittedName>
</protein>
<feature type="compositionally biased region" description="Low complexity" evidence="1">
    <location>
        <begin position="1031"/>
        <end position="1042"/>
    </location>
</feature>
<feature type="compositionally biased region" description="Basic and acidic residues" evidence="1">
    <location>
        <begin position="961"/>
        <end position="977"/>
    </location>
</feature>
<feature type="compositionally biased region" description="Polar residues" evidence="1">
    <location>
        <begin position="1045"/>
        <end position="1055"/>
    </location>
</feature>
<feature type="compositionally biased region" description="Basic and acidic residues" evidence="1">
    <location>
        <begin position="291"/>
        <end position="301"/>
    </location>
</feature>
<sequence>MGTVMDVSDLVSQMQDTLAAIHSTLQSLDPKVHDAKFDDLEKKRDEAIKALTAAFSAEADELERKRKAEREEIIERRRKEDEERELRRREEDKDVAAKAHEEDEVRSRKLKEETEDVEQETDELMSRVEEEAHEAATKGREKLQTLQEKRRELNRLIEKQLEVTLPTLPVTPARRRSTRFIRTNTSPHSFTDKTGPETLKRADAPAHPGPEQQKADIVDEGPQEAPAASPSADDVNKSDSSPSLQEKMDISDRDAMERADDSPVQQNAGSQAEVSEATGWPLTQEGAVTDVVHDYREDLQERTAAPETDYRHLESPNSQHSLRSEATEPHKAEAISDTIKDAGIPEVEEGEVHQGQVAGERSSAGAVPSTDRESPEPFKENATSPNEEEYRDNHDYPPVAHPTALDTSVVAEAIPSPKHQLPGHRPALFMMATEAEPTPFYHHDLSDVEEASSASSPRQKDSEGDAYSQLSEASGPRPFSAHADPSGYVSDNGDAPDTSFSHRGESYIEENEISESERSHPDIPQVLAAGPSVVHAAESQGQGDTTDAGFEENLPRLHPLQTTEITREPSSTVAQQKIDKEKEGTSEQEKDRIPEPRAGEPNIPEQELAVDAAGYDNEPAQEHDEVGAPNSGVHDALGIQGGHVESELKDSGPSQDDTSPLLTRDPPPGPDDREHEKDDDKASVLKDSTATRRESSVDYMYKGYRRPSPEPYDIRPRTSERECEPERDGSHQSPGRRGHSDDDTDTESQRFVTPLPSQNSLRAYYQRENPPHDVATDDDYVGAYYEEEDPQQYELEHQHSTTVHGEDNLFDDTDQSDAPPADEEAETVTTSQQGTPVLPEHSEQTEEMQVGQNAEAQRIPEVTVKSPTSPEDPARKSWIEEVDSYFEEEGSVPQPETPPPQARGWDQGQGNSDPAQEDVQRESPVSTGSGLSTNHCNIQRPQTPTRHEYLASSSEATPEESTTRVRDATDTTYHVDDGWTTSGLNDTENNTPAAAASSNACAASSSQAAPAPHQTQAQSPASTHHHHYRESYPSPSHSSIHTHTARSPSTGTWPTHQQQQQYHQPPNISNPSSTTAPTISTGASFPYPPRGARFSPQRTRFLAPPQPHAADHAAARIRGRGGIDHARAWRGLVILALTVTVGEADGESAEEGERVVIAFVPSPSPGREDERRREEEKNDDDAMEAKAPTTALAAATGDSHEQGVTVLESNFDRLGVHSVTAPASVGEEGSVDDAEKEVVKGPEKGETEDAIRLRAKPAFGPGREASDTGARQPPIYTEAVGEARLAWMWVEGWRARLRKGNEVVEKARLEFQLDSREEVFKSVPVVVVEEREITGSDQE</sequence>
<dbReference type="OMA" id="HTHANRG"/>
<evidence type="ECO:0000256" key="1">
    <source>
        <dbReference type="SAM" id="MobiDB-lite"/>
    </source>
</evidence>
<feature type="compositionally biased region" description="Polar residues" evidence="1">
    <location>
        <begin position="979"/>
        <end position="991"/>
    </location>
</feature>
<dbReference type="EMBL" id="CH408032">
    <property type="protein sequence ID" value="EAQ88472.1"/>
    <property type="molecule type" value="Genomic_DNA"/>
</dbReference>
<feature type="region of interest" description="Disordered" evidence="1">
    <location>
        <begin position="59"/>
        <end position="146"/>
    </location>
</feature>
<name>Q2GZF5_CHAGB</name>
<feature type="compositionally biased region" description="Basic and acidic residues" evidence="1">
    <location>
        <begin position="246"/>
        <end position="261"/>
    </location>
</feature>
<dbReference type="InParanoid" id="Q2GZF5"/>
<feature type="compositionally biased region" description="Basic and acidic residues" evidence="1">
    <location>
        <begin position="62"/>
        <end position="112"/>
    </location>
</feature>
<feature type="compositionally biased region" description="Basic and acidic residues" evidence="1">
    <location>
        <begin position="370"/>
        <end position="379"/>
    </location>
</feature>
<feature type="compositionally biased region" description="Low complexity" evidence="1">
    <location>
        <begin position="992"/>
        <end position="1022"/>
    </location>
</feature>
<feature type="compositionally biased region" description="Polar residues" evidence="1">
    <location>
        <begin position="923"/>
        <end position="944"/>
    </location>
</feature>
<feature type="compositionally biased region" description="Polar residues" evidence="1">
    <location>
        <begin position="263"/>
        <end position="273"/>
    </location>
</feature>
<feature type="compositionally biased region" description="Basic and acidic residues" evidence="1">
    <location>
        <begin position="712"/>
        <end position="730"/>
    </location>
</feature>
<feature type="compositionally biased region" description="Basic and acidic residues" evidence="1">
    <location>
        <begin position="322"/>
        <end position="340"/>
    </location>
</feature>
<proteinExistence type="predicted"/>
<feature type="compositionally biased region" description="Low complexity" evidence="1">
    <location>
        <begin position="951"/>
        <end position="960"/>
    </location>
</feature>
<dbReference type="OrthoDB" id="5245577at2759"/>
<feature type="compositionally biased region" description="Basic and acidic residues" evidence="1">
    <location>
        <begin position="190"/>
        <end position="204"/>
    </location>
</feature>
<gene>
    <name evidence="2" type="ORF">CHGG_05091</name>
</gene>
<feature type="compositionally biased region" description="Acidic residues" evidence="1">
    <location>
        <begin position="776"/>
        <end position="791"/>
    </location>
</feature>
<dbReference type="VEuPathDB" id="FungiDB:CHGG_05091"/>
<feature type="compositionally biased region" description="Polar residues" evidence="1">
    <location>
        <begin position="560"/>
        <end position="575"/>
    </location>
</feature>
<feature type="compositionally biased region" description="Polar residues" evidence="1">
    <location>
        <begin position="1066"/>
        <end position="1083"/>
    </location>
</feature>
<feature type="compositionally biased region" description="Basic and acidic residues" evidence="1">
    <location>
        <begin position="1166"/>
        <end position="1176"/>
    </location>
</feature>
<feature type="compositionally biased region" description="Basic and acidic residues" evidence="1">
    <location>
        <begin position="124"/>
        <end position="146"/>
    </location>
</feature>
<feature type="region of interest" description="Disordered" evidence="1">
    <location>
        <begin position="440"/>
        <end position="1094"/>
    </location>
</feature>
<dbReference type="GeneID" id="4392233"/>
<feature type="compositionally biased region" description="Basic and acidic residues" evidence="1">
    <location>
        <begin position="577"/>
        <end position="598"/>
    </location>
</feature>
<evidence type="ECO:0000313" key="3">
    <source>
        <dbReference type="Proteomes" id="UP000001056"/>
    </source>
</evidence>